<evidence type="ECO:0000313" key="2">
    <source>
        <dbReference type="Proteomes" id="UP001632037"/>
    </source>
</evidence>
<keyword evidence="2" id="KW-1185">Reference proteome</keyword>
<dbReference type="Proteomes" id="UP001632037">
    <property type="component" value="Unassembled WGS sequence"/>
</dbReference>
<sequence>MGAGQGGGVTSKPSTAADADAGRVAGADTFGSFGVDVAATIQLALDSDGFFAGPTTSATPSLAHASLAQRSHLSPALPASFSIRPAPMQ</sequence>
<evidence type="ECO:0000313" key="1">
    <source>
        <dbReference type="EMBL" id="KAL3672809.1"/>
    </source>
</evidence>
<reference evidence="1 2" key="1">
    <citation type="submission" date="2024-09" db="EMBL/GenBank/DDBJ databases">
        <title>Genome sequencing and assembly of Phytophthora oleae, isolate VK10A, causative agent of rot of olive drupes.</title>
        <authorList>
            <person name="Conti Taguali S."/>
            <person name="Riolo M."/>
            <person name="La Spada F."/>
            <person name="Cacciola S.O."/>
            <person name="Dionisio G."/>
        </authorList>
    </citation>
    <scope>NUCLEOTIDE SEQUENCE [LARGE SCALE GENOMIC DNA]</scope>
    <source>
        <strain evidence="1 2">VK10A</strain>
    </source>
</reference>
<gene>
    <name evidence="1" type="ORF">V7S43_002098</name>
</gene>
<dbReference type="EMBL" id="JBIMZQ010000003">
    <property type="protein sequence ID" value="KAL3672809.1"/>
    <property type="molecule type" value="Genomic_DNA"/>
</dbReference>
<comment type="caution">
    <text evidence="1">The sequence shown here is derived from an EMBL/GenBank/DDBJ whole genome shotgun (WGS) entry which is preliminary data.</text>
</comment>
<accession>A0ABD3G2V8</accession>
<proteinExistence type="predicted"/>
<protein>
    <submittedName>
        <fullName evidence="1">Uncharacterized protein</fullName>
    </submittedName>
</protein>
<name>A0ABD3G2V8_9STRA</name>
<organism evidence="1 2">
    <name type="scientific">Phytophthora oleae</name>
    <dbReference type="NCBI Taxonomy" id="2107226"/>
    <lineage>
        <taxon>Eukaryota</taxon>
        <taxon>Sar</taxon>
        <taxon>Stramenopiles</taxon>
        <taxon>Oomycota</taxon>
        <taxon>Peronosporomycetes</taxon>
        <taxon>Peronosporales</taxon>
        <taxon>Peronosporaceae</taxon>
        <taxon>Phytophthora</taxon>
    </lineage>
</organism>
<dbReference type="AlphaFoldDB" id="A0ABD3G2V8"/>